<dbReference type="GO" id="GO:0048527">
    <property type="term" value="P:lateral root development"/>
    <property type="evidence" value="ECO:0007669"/>
    <property type="project" value="InterPro"/>
</dbReference>
<evidence type="ECO:0000256" key="4">
    <source>
        <dbReference type="ARBA" id="ARBA00023242"/>
    </source>
</evidence>
<dbReference type="GO" id="GO:0005737">
    <property type="term" value="C:cytoplasm"/>
    <property type="evidence" value="ECO:0007669"/>
    <property type="project" value="UniProtKB-SubCell"/>
</dbReference>
<evidence type="ECO:0000256" key="2">
    <source>
        <dbReference type="ARBA" id="ARBA00004496"/>
    </source>
</evidence>
<dbReference type="EMBL" id="JAAGAX010000001">
    <property type="protein sequence ID" value="KAF2324318.1"/>
    <property type="molecule type" value="Genomic_DNA"/>
</dbReference>
<protein>
    <recommendedName>
        <fullName evidence="6">WPP domain-containing protein</fullName>
    </recommendedName>
</protein>
<name>A0A6A6NGP7_HEVBR</name>
<organism evidence="7 8">
    <name type="scientific">Hevea brasiliensis</name>
    <name type="common">Para rubber tree</name>
    <name type="synonym">Siphonia brasiliensis</name>
    <dbReference type="NCBI Taxonomy" id="3981"/>
    <lineage>
        <taxon>Eukaryota</taxon>
        <taxon>Viridiplantae</taxon>
        <taxon>Streptophyta</taxon>
        <taxon>Embryophyta</taxon>
        <taxon>Tracheophyta</taxon>
        <taxon>Spermatophyta</taxon>
        <taxon>Magnoliopsida</taxon>
        <taxon>eudicotyledons</taxon>
        <taxon>Gunneridae</taxon>
        <taxon>Pentapetalae</taxon>
        <taxon>rosids</taxon>
        <taxon>fabids</taxon>
        <taxon>Malpighiales</taxon>
        <taxon>Euphorbiaceae</taxon>
        <taxon>Crotonoideae</taxon>
        <taxon>Micrandreae</taxon>
        <taxon>Hevea</taxon>
    </lineage>
</organism>
<dbReference type="GO" id="GO:0005634">
    <property type="term" value="C:nucleus"/>
    <property type="evidence" value="ECO:0007669"/>
    <property type="project" value="UniProtKB-SubCell"/>
</dbReference>
<evidence type="ECO:0000313" key="8">
    <source>
        <dbReference type="Proteomes" id="UP000467840"/>
    </source>
</evidence>
<dbReference type="PANTHER" id="PTHR34362:SF1">
    <property type="entry name" value="WPP DOMAIN-CONTAINING PROTEIN 1-RELATED"/>
    <property type="match status" value="1"/>
</dbReference>
<dbReference type="Pfam" id="PF13943">
    <property type="entry name" value="WPP"/>
    <property type="match status" value="1"/>
</dbReference>
<proteinExistence type="predicted"/>
<dbReference type="Proteomes" id="UP000467840">
    <property type="component" value="Chromosome 5"/>
</dbReference>
<comment type="subcellular location">
    <subcellularLocation>
        <location evidence="2">Cytoplasm</location>
    </subcellularLocation>
    <subcellularLocation>
        <location evidence="1">Nucleus</location>
    </subcellularLocation>
</comment>
<accession>A0A6A6NGP7</accession>
<evidence type="ECO:0000256" key="3">
    <source>
        <dbReference type="ARBA" id="ARBA00022490"/>
    </source>
</evidence>
<feature type="region of interest" description="Disordered" evidence="5">
    <location>
        <begin position="1"/>
        <end position="50"/>
    </location>
</feature>
<reference evidence="7 8" key="1">
    <citation type="journal article" date="2020" name="Mol. Plant">
        <title>The Chromosome-Based Rubber Tree Genome Provides New Insights into Spurge Genome Evolution and Rubber Biosynthesis.</title>
        <authorList>
            <person name="Liu J."/>
            <person name="Shi C."/>
            <person name="Shi C.C."/>
            <person name="Li W."/>
            <person name="Zhang Q.J."/>
            <person name="Zhang Y."/>
            <person name="Li K."/>
            <person name="Lu H.F."/>
            <person name="Shi C."/>
            <person name="Zhu S.T."/>
            <person name="Xiao Z.Y."/>
            <person name="Nan H."/>
            <person name="Yue Y."/>
            <person name="Zhu X.G."/>
            <person name="Wu Y."/>
            <person name="Hong X.N."/>
            <person name="Fan G.Y."/>
            <person name="Tong Y."/>
            <person name="Zhang D."/>
            <person name="Mao C.L."/>
            <person name="Liu Y.L."/>
            <person name="Hao S.J."/>
            <person name="Liu W.Q."/>
            <person name="Lv M.Q."/>
            <person name="Zhang H.B."/>
            <person name="Liu Y."/>
            <person name="Hu-Tang G.R."/>
            <person name="Wang J.P."/>
            <person name="Wang J.H."/>
            <person name="Sun Y.H."/>
            <person name="Ni S.B."/>
            <person name="Chen W.B."/>
            <person name="Zhang X.C."/>
            <person name="Jiao Y.N."/>
            <person name="Eichler E.E."/>
            <person name="Li G.H."/>
            <person name="Liu X."/>
            <person name="Gao L.Z."/>
        </authorList>
    </citation>
    <scope>NUCLEOTIDE SEQUENCE [LARGE SCALE GENOMIC DNA]</scope>
    <source>
        <strain evidence="8">cv. GT1</strain>
        <tissue evidence="7">Leaf</tissue>
    </source>
</reference>
<evidence type="ECO:0000256" key="1">
    <source>
        <dbReference type="ARBA" id="ARBA00004123"/>
    </source>
</evidence>
<keyword evidence="3" id="KW-0963">Cytoplasm</keyword>
<evidence type="ECO:0000259" key="6">
    <source>
        <dbReference type="Pfam" id="PF13943"/>
    </source>
</evidence>
<keyword evidence="4" id="KW-0539">Nucleus</keyword>
<feature type="domain" description="WPP" evidence="6">
    <location>
        <begin position="32"/>
        <end position="99"/>
    </location>
</feature>
<keyword evidence="8" id="KW-1185">Reference proteome</keyword>
<dbReference type="PANTHER" id="PTHR34362">
    <property type="entry name" value="WPP DOMAIN-CONTAINING PROTEIN 1-RELATED"/>
    <property type="match status" value="1"/>
</dbReference>
<gene>
    <name evidence="7" type="ORF">GH714_012368</name>
</gene>
<dbReference type="InterPro" id="IPR025265">
    <property type="entry name" value="WPP_dom"/>
</dbReference>
<dbReference type="InterPro" id="IPR044692">
    <property type="entry name" value="WPP1/2/3"/>
</dbReference>
<dbReference type="AlphaFoldDB" id="A0A6A6NGP7"/>
<feature type="region of interest" description="Disordered" evidence="5">
    <location>
        <begin position="93"/>
        <end position="131"/>
    </location>
</feature>
<feature type="compositionally biased region" description="Polar residues" evidence="5">
    <location>
        <begin position="1"/>
        <end position="14"/>
    </location>
</feature>
<evidence type="ECO:0000256" key="5">
    <source>
        <dbReference type="SAM" id="MobiDB-lite"/>
    </source>
</evidence>
<comment type="caution">
    <text evidence="7">The sequence shown here is derived from an EMBL/GenBank/DDBJ whole genome shotgun (WGS) entry which is preliminary data.</text>
</comment>
<dbReference type="Gene3D" id="1.10.246.200">
    <property type="entry name" value="WPP domain"/>
    <property type="match status" value="1"/>
</dbReference>
<dbReference type="InterPro" id="IPR038214">
    <property type="entry name" value="WPP_sf"/>
</dbReference>
<sequence>MTDSDAGTASTEPTPEQDLAPWNRSHINKNPRSLAAARYGSIPHDEAETSARRIEDEAFVVASKATSAEEDGLEILQLYSKEISRRMLETVKARPRSDSAVDNGVSGTLNAEVASTEAASEEISDSVGTEA</sequence>
<evidence type="ECO:0000313" key="7">
    <source>
        <dbReference type="EMBL" id="KAF2324318.1"/>
    </source>
</evidence>
<dbReference type="GO" id="GO:0000278">
    <property type="term" value="P:mitotic cell cycle"/>
    <property type="evidence" value="ECO:0007669"/>
    <property type="project" value="InterPro"/>
</dbReference>